<organism evidence="1">
    <name type="scientific">marine sediment metagenome</name>
    <dbReference type="NCBI Taxonomy" id="412755"/>
    <lineage>
        <taxon>unclassified sequences</taxon>
        <taxon>metagenomes</taxon>
        <taxon>ecological metagenomes</taxon>
    </lineage>
</organism>
<comment type="caution">
    <text evidence="1">The sequence shown here is derived from an EMBL/GenBank/DDBJ whole genome shotgun (WGS) entry which is preliminary data.</text>
</comment>
<name>A0A0F9RBJ5_9ZZZZ</name>
<accession>A0A0F9RBJ5</accession>
<proteinExistence type="predicted"/>
<evidence type="ECO:0000313" key="1">
    <source>
        <dbReference type="EMBL" id="KKN46777.1"/>
    </source>
</evidence>
<reference evidence="1" key="1">
    <citation type="journal article" date="2015" name="Nature">
        <title>Complex archaea that bridge the gap between prokaryotes and eukaryotes.</title>
        <authorList>
            <person name="Spang A."/>
            <person name="Saw J.H."/>
            <person name="Jorgensen S.L."/>
            <person name="Zaremba-Niedzwiedzka K."/>
            <person name="Martijn J."/>
            <person name="Lind A.E."/>
            <person name="van Eijk R."/>
            <person name="Schleper C."/>
            <person name="Guy L."/>
            <person name="Ettema T.J."/>
        </authorList>
    </citation>
    <scope>NUCLEOTIDE SEQUENCE</scope>
</reference>
<dbReference type="AlphaFoldDB" id="A0A0F9RBJ5"/>
<dbReference type="EMBL" id="LAZR01001312">
    <property type="protein sequence ID" value="KKN46777.1"/>
    <property type="molecule type" value="Genomic_DNA"/>
</dbReference>
<gene>
    <name evidence="1" type="ORF">LCGC14_0669570</name>
</gene>
<sequence>MANIQLDFEQLDKWPLYWRCKECEDPTNLLVIEEKGHWDFFLGSFIRNRRSLIP</sequence>
<protein>
    <submittedName>
        <fullName evidence="1">Uncharacterized protein</fullName>
    </submittedName>
</protein>